<dbReference type="NCBIfam" id="TIGR01143">
    <property type="entry name" value="murF"/>
    <property type="match status" value="1"/>
</dbReference>
<evidence type="ECO:0000256" key="2">
    <source>
        <dbReference type="ARBA" id="ARBA00022598"/>
    </source>
</evidence>
<evidence type="ECO:0000256" key="1">
    <source>
        <dbReference type="ARBA" id="ARBA00022490"/>
    </source>
</evidence>
<organism evidence="14 15">
    <name type="scientific">Paenibacillus artemisiicola</name>
    <dbReference type="NCBI Taxonomy" id="1172618"/>
    <lineage>
        <taxon>Bacteria</taxon>
        <taxon>Bacillati</taxon>
        <taxon>Bacillota</taxon>
        <taxon>Bacilli</taxon>
        <taxon>Bacillales</taxon>
        <taxon>Paenibacillaceae</taxon>
        <taxon>Paenibacillus</taxon>
    </lineage>
</organism>
<evidence type="ECO:0000256" key="8">
    <source>
        <dbReference type="ARBA" id="ARBA00023306"/>
    </source>
</evidence>
<name>A0ABS3W7R5_9BACL</name>
<dbReference type="SUPFAM" id="SSF53623">
    <property type="entry name" value="MurD-like peptide ligases, catalytic domain"/>
    <property type="match status" value="1"/>
</dbReference>
<keyword evidence="6 10" id="KW-0133">Cell shape</keyword>
<dbReference type="InterPro" id="IPR035911">
    <property type="entry name" value="MurE/MurF_N"/>
</dbReference>
<dbReference type="InterPro" id="IPR051046">
    <property type="entry name" value="MurCDEF_CellWall_CoF430Synth"/>
</dbReference>
<dbReference type="SUPFAM" id="SSF53244">
    <property type="entry name" value="MurD-like peptide ligases, peptide-binding domain"/>
    <property type="match status" value="1"/>
</dbReference>
<feature type="domain" description="Mur ligase C-terminal" evidence="12">
    <location>
        <begin position="309"/>
        <end position="435"/>
    </location>
</feature>
<keyword evidence="9 10" id="KW-0961">Cell wall biogenesis/degradation</keyword>
<dbReference type="InterPro" id="IPR036615">
    <property type="entry name" value="Mur_ligase_C_dom_sf"/>
</dbReference>
<proteinExistence type="inferred from homology"/>
<dbReference type="Proteomes" id="UP000670947">
    <property type="component" value="Unassembled WGS sequence"/>
</dbReference>
<dbReference type="Gene3D" id="3.90.190.20">
    <property type="entry name" value="Mur ligase, C-terminal domain"/>
    <property type="match status" value="1"/>
</dbReference>
<dbReference type="Pfam" id="PF02875">
    <property type="entry name" value="Mur_ligase_C"/>
    <property type="match status" value="1"/>
</dbReference>
<comment type="function">
    <text evidence="10 11">Involved in cell wall formation. Catalyzes the final step in the synthesis of UDP-N-acetylmuramoyl-pentapeptide, the precursor of murein.</text>
</comment>
<dbReference type="InterPro" id="IPR013221">
    <property type="entry name" value="Mur_ligase_cen"/>
</dbReference>
<dbReference type="InterPro" id="IPR004101">
    <property type="entry name" value="Mur_ligase_C"/>
</dbReference>
<feature type="domain" description="Mur ligase central" evidence="13">
    <location>
        <begin position="99"/>
        <end position="287"/>
    </location>
</feature>
<comment type="similarity">
    <text evidence="10">Belongs to the MurCDEF family. MurF subfamily.</text>
</comment>
<comment type="subcellular location">
    <subcellularLocation>
        <location evidence="10 11">Cytoplasm</location>
    </subcellularLocation>
</comment>
<dbReference type="EC" id="6.3.2.10" evidence="10 11"/>
<keyword evidence="1 10" id="KW-0963">Cytoplasm</keyword>
<evidence type="ECO:0000256" key="6">
    <source>
        <dbReference type="ARBA" id="ARBA00022960"/>
    </source>
</evidence>
<keyword evidence="4 10" id="KW-0547">Nucleotide-binding</keyword>
<keyword evidence="5 10" id="KW-0067">ATP-binding</keyword>
<evidence type="ECO:0000256" key="11">
    <source>
        <dbReference type="RuleBase" id="RU004136"/>
    </source>
</evidence>
<comment type="pathway">
    <text evidence="10 11">Cell wall biogenesis; peptidoglycan biosynthesis.</text>
</comment>
<evidence type="ECO:0000313" key="14">
    <source>
        <dbReference type="EMBL" id="MBO7744354.1"/>
    </source>
</evidence>
<dbReference type="PANTHER" id="PTHR43024:SF1">
    <property type="entry name" value="UDP-N-ACETYLMURAMOYL-TRIPEPTIDE--D-ALANYL-D-ALANINE LIGASE"/>
    <property type="match status" value="1"/>
</dbReference>
<evidence type="ECO:0000256" key="3">
    <source>
        <dbReference type="ARBA" id="ARBA00022618"/>
    </source>
</evidence>
<protein>
    <recommendedName>
        <fullName evidence="10 11">UDP-N-acetylmuramoyl-tripeptide--D-alanyl-D-alanine ligase</fullName>
        <ecNumber evidence="10 11">6.3.2.10</ecNumber>
    </recommendedName>
    <alternativeName>
        <fullName evidence="10">D-alanyl-D-alanine-adding enzyme</fullName>
    </alternativeName>
</protein>
<keyword evidence="7 10" id="KW-0573">Peptidoglycan synthesis</keyword>
<dbReference type="RefSeq" id="WP_208847305.1">
    <property type="nucleotide sequence ID" value="NZ_JAGGDJ010000004.1"/>
</dbReference>
<evidence type="ECO:0000256" key="7">
    <source>
        <dbReference type="ARBA" id="ARBA00022984"/>
    </source>
</evidence>
<evidence type="ECO:0000256" key="9">
    <source>
        <dbReference type="ARBA" id="ARBA00023316"/>
    </source>
</evidence>
<feature type="binding site" evidence="10">
    <location>
        <begin position="101"/>
        <end position="107"/>
    </location>
    <ligand>
        <name>ATP</name>
        <dbReference type="ChEBI" id="CHEBI:30616"/>
    </ligand>
</feature>
<reference evidence="14 15" key="1">
    <citation type="submission" date="2021-03" db="EMBL/GenBank/DDBJ databases">
        <title>Paenibacillus artemisicola MWE-103 whole genome sequence.</title>
        <authorList>
            <person name="Ham Y.J."/>
        </authorList>
    </citation>
    <scope>NUCLEOTIDE SEQUENCE [LARGE SCALE GENOMIC DNA]</scope>
    <source>
        <strain evidence="14 15">MWE-103</strain>
    </source>
</reference>
<comment type="catalytic activity">
    <reaction evidence="10 11">
        <text>D-alanyl-D-alanine + UDP-N-acetyl-alpha-D-muramoyl-L-alanyl-gamma-D-glutamyl-meso-2,6-diaminopimelate + ATP = UDP-N-acetyl-alpha-D-muramoyl-L-alanyl-gamma-D-glutamyl-meso-2,6-diaminopimeloyl-D-alanyl-D-alanine + ADP + phosphate + H(+)</text>
        <dbReference type="Rhea" id="RHEA:28374"/>
        <dbReference type="ChEBI" id="CHEBI:15378"/>
        <dbReference type="ChEBI" id="CHEBI:30616"/>
        <dbReference type="ChEBI" id="CHEBI:43474"/>
        <dbReference type="ChEBI" id="CHEBI:57822"/>
        <dbReference type="ChEBI" id="CHEBI:61386"/>
        <dbReference type="ChEBI" id="CHEBI:83905"/>
        <dbReference type="ChEBI" id="CHEBI:456216"/>
        <dbReference type="EC" id="6.3.2.10"/>
    </reaction>
</comment>
<evidence type="ECO:0000313" key="15">
    <source>
        <dbReference type="Proteomes" id="UP000670947"/>
    </source>
</evidence>
<comment type="caution">
    <text evidence="14">The sequence shown here is derived from an EMBL/GenBank/DDBJ whole genome shotgun (WGS) entry which is preliminary data.</text>
</comment>
<accession>A0ABS3W7R5</accession>
<dbReference type="PANTHER" id="PTHR43024">
    <property type="entry name" value="UDP-N-ACETYLMURAMOYL-TRIPEPTIDE--D-ALANYL-D-ALANINE LIGASE"/>
    <property type="match status" value="1"/>
</dbReference>
<dbReference type="InterPro" id="IPR005863">
    <property type="entry name" value="UDP-N-AcMur_synth"/>
</dbReference>
<gene>
    <name evidence="10" type="primary">murF</name>
    <name evidence="14" type="ORF">I8J29_09125</name>
</gene>
<keyword evidence="2 10" id="KW-0436">Ligase</keyword>
<dbReference type="Gene3D" id="3.40.1190.10">
    <property type="entry name" value="Mur-like, catalytic domain"/>
    <property type="match status" value="1"/>
</dbReference>
<sequence>MVEGSETYNTSPGLLVKGVSIDSRTLIEGDLFVPIVRIDDGHNYVEQAFQHGAIASLWQADHVPYPEGLPLIIVENTLKALQNLAQSYRGQLNCKVIGVTGSNGKTTVKDIISSILSSSYKVHKTNGNLNGEYGLPLTLLAVEEDTDIVVLEMGMSNAGEMKILSEIAKPDIGIITMIGVSHLASLGSREGIAQAKLEILEGLNSSGVLIINGDEPLLTKPLSDRRLPESLTVIRFGEAHANDYYPLEISHSASCLSFTTNKSQEKLSVQMLGRHNVFNVLAAMAVADCFHIKPFEIQAGLNNLAITGMRMEKIRAPKGFMIINDAWNASPVSMKAAIETISNLEGFDRKLLVLGDMLELGEEEIEFHEEIATCIDMTKIHSVFTIGNLSKIISDMLTHTSQTGMVKHFTSKEDLISACIRVLRKNDVVLIKGSRGLKLEEICNSLSN</sequence>
<evidence type="ECO:0000256" key="4">
    <source>
        <dbReference type="ARBA" id="ARBA00022741"/>
    </source>
</evidence>
<dbReference type="Pfam" id="PF08245">
    <property type="entry name" value="Mur_ligase_M"/>
    <property type="match status" value="1"/>
</dbReference>
<evidence type="ECO:0000256" key="10">
    <source>
        <dbReference type="HAMAP-Rule" id="MF_02019"/>
    </source>
</evidence>
<dbReference type="GO" id="GO:0016874">
    <property type="term" value="F:ligase activity"/>
    <property type="evidence" value="ECO:0007669"/>
    <property type="project" value="UniProtKB-KW"/>
</dbReference>
<dbReference type="SUPFAM" id="SSF63418">
    <property type="entry name" value="MurE/MurF N-terminal domain"/>
    <property type="match status" value="1"/>
</dbReference>
<evidence type="ECO:0000259" key="12">
    <source>
        <dbReference type="Pfam" id="PF02875"/>
    </source>
</evidence>
<dbReference type="InterPro" id="IPR036565">
    <property type="entry name" value="Mur-like_cat_sf"/>
</dbReference>
<dbReference type="EMBL" id="JAGGDJ010000004">
    <property type="protein sequence ID" value="MBO7744354.1"/>
    <property type="molecule type" value="Genomic_DNA"/>
</dbReference>
<evidence type="ECO:0000259" key="13">
    <source>
        <dbReference type="Pfam" id="PF08245"/>
    </source>
</evidence>
<evidence type="ECO:0000256" key="5">
    <source>
        <dbReference type="ARBA" id="ARBA00022840"/>
    </source>
</evidence>
<dbReference type="HAMAP" id="MF_02019">
    <property type="entry name" value="MurF"/>
    <property type="match status" value="1"/>
</dbReference>
<keyword evidence="3 10" id="KW-0132">Cell division</keyword>
<dbReference type="Gene3D" id="3.40.1390.10">
    <property type="entry name" value="MurE/MurF, N-terminal domain"/>
    <property type="match status" value="1"/>
</dbReference>
<keyword evidence="15" id="KW-1185">Reference proteome</keyword>
<keyword evidence="8 10" id="KW-0131">Cell cycle</keyword>